<evidence type="ECO:0000313" key="2">
    <source>
        <dbReference type="Proteomes" id="UP000676336"/>
    </source>
</evidence>
<evidence type="ECO:0000313" key="1">
    <source>
        <dbReference type="EMBL" id="CAF4775965.1"/>
    </source>
</evidence>
<dbReference type="AlphaFoldDB" id="A0A8S3B457"/>
<protein>
    <submittedName>
        <fullName evidence="1">Uncharacterized protein</fullName>
    </submittedName>
</protein>
<dbReference type="EMBL" id="CAJOBI010142871">
    <property type="protein sequence ID" value="CAF4775965.1"/>
    <property type="molecule type" value="Genomic_DNA"/>
</dbReference>
<proteinExistence type="predicted"/>
<gene>
    <name evidence="1" type="ORF">SMN809_LOCUS46135</name>
</gene>
<dbReference type="Proteomes" id="UP000676336">
    <property type="component" value="Unassembled WGS sequence"/>
</dbReference>
<name>A0A8S3B457_9BILA</name>
<comment type="caution">
    <text evidence="1">The sequence shown here is derived from an EMBL/GenBank/DDBJ whole genome shotgun (WGS) entry which is preliminary data.</text>
</comment>
<feature type="non-terminal residue" evidence="1">
    <location>
        <position position="1"/>
    </location>
</feature>
<sequence length="50" mass="5267">TPDFFIRLVAFFDVDGAGIIVGRRIPPVVDTNDFSALNGKGGGSFVGRVV</sequence>
<accession>A0A8S3B457</accession>
<reference evidence="1" key="1">
    <citation type="submission" date="2021-02" db="EMBL/GenBank/DDBJ databases">
        <authorList>
            <person name="Nowell W R."/>
        </authorList>
    </citation>
    <scope>NUCLEOTIDE SEQUENCE</scope>
</reference>
<organism evidence="1 2">
    <name type="scientific">Rotaria magnacalcarata</name>
    <dbReference type="NCBI Taxonomy" id="392030"/>
    <lineage>
        <taxon>Eukaryota</taxon>
        <taxon>Metazoa</taxon>
        <taxon>Spiralia</taxon>
        <taxon>Gnathifera</taxon>
        <taxon>Rotifera</taxon>
        <taxon>Eurotatoria</taxon>
        <taxon>Bdelloidea</taxon>
        <taxon>Philodinida</taxon>
        <taxon>Philodinidae</taxon>
        <taxon>Rotaria</taxon>
    </lineage>
</organism>